<protein>
    <recommendedName>
        <fullName evidence="10">Protein dopey-1 homolog</fullName>
    </recommendedName>
</protein>
<dbReference type="Proteomes" id="UP000678393">
    <property type="component" value="Unassembled WGS sequence"/>
</dbReference>
<keyword evidence="9" id="KW-1185">Reference proteome</keyword>
<dbReference type="PANTHER" id="PTHR14042">
    <property type="entry name" value="DOPEY-RELATED"/>
    <property type="match status" value="1"/>
</dbReference>
<organism evidence="8 9">
    <name type="scientific">Candidula unifasciata</name>
    <dbReference type="NCBI Taxonomy" id="100452"/>
    <lineage>
        <taxon>Eukaryota</taxon>
        <taxon>Metazoa</taxon>
        <taxon>Spiralia</taxon>
        <taxon>Lophotrochozoa</taxon>
        <taxon>Mollusca</taxon>
        <taxon>Gastropoda</taxon>
        <taxon>Heterobranchia</taxon>
        <taxon>Euthyneura</taxon>
        <taxon>Panpulmonata</taxon>
        <taxon>Eupulmonata</taxon>
        <taxon>Stylommatophora</taxon>
        <taxon>Helicina</taxon>
        <taxon>Helicoidea</taxon>
        <taxon>Geomitridae</taxon>
        <taxon>Candidula</taxon>
    </lineage>
</organism>
<proteinExistence type="inferred from homology"/>
<gene>
    <name evidence="8" type="ORF">CUNI_LOCUS21828</name>
</gene>
<dbReference type="GO" id="GO:0015031">
    <property type="term" value="P:protein transport"/>
    <property type="evidence" value="ECO:0007669"/>
    <property type="project" value="UniProtKB-KW"/>
</dbReference>
<feature type="region of interest" description="Disordered" evidence="4">
    <location>
        <begin position="436"/>
        <end position="457"/>
    </location>
</feature>
<dbReference type="InterPro" id="IPR056457">
    <property type="entry name" value="DOP1_C"/>
</dbReference>
<evidence type="ECO:0000256" key="3">
    <source>
        <dbReference type="ARBA" id="ARBA00046326"/>
    </source>
</evidence>
<evidence type="ECO:0000259" key="7">
    <source>
        <dbReference type="Pfam" id="PF24601"/>
    </source>
</evidence>
<dbReference type="GO" id="GO:0005768">
    <property type="term" value="C:endosome"/>
    <property type="evidence" value="ECO:0007669"/>
    <property type="project" value="TreeGrafter"/>
</dbReference>
<dbReference type="GO" id="GO:0005802">
    <property type="term" value="C:trans-Golgi network"/>
    <property type="evidence" value="ECO:0007669"/>
    <property type="project" value="TreeGrafter"/>
</dbReference>
<dbReference type="GO" id="GO:0006895">
    <property type="term" value="P:Golgi to endosome transport"/>
    <property type="evidence" value="ECO:0007669"/>
    <property type="project" value="InterPro"/>
</dbReference>
<dbReference type="EMBL" id="CAJHNH020008511">
    <property type="protein sequence ID" value="CAG5136270.1"/>
    <property type="molecule type" value="Genomic_DNA"/>
</dbReference>
<reference evidence="8" key="1">
    <citation type="submission" date="2021-04" db="EMBL/GenBank/DDBJ databases">
        <authorList>
            <consortium name="Molecular Ecology Group"/>
        </authorList>
    </citation>
    <scope>NUCLEOTIDE SEQUENCE</scope>
</reference>
<feature type="compositionally biased region" description="Low complexity" evidence="4">
    <location>
        <begin position="1278"/>
        <end position="1287"/>
    </location>
</feature>
<dbReference type="PANTHER" id="PTHR14042:SF24">
    <property type="entry name" value="PROTEIN DOPEY-1 HOMOLOG"/>
    <property type="match status" value="1"/>
</dbReference>
<feature type="domain" description="DOP1-like C-terminal" evidence="6">
    <location>
        <begin position="1902"/>
        <end position="2377"/>
    </location>
</feature>
<dbReference type="InterPro" id="IPR040314">
    <property type="entry name" value="DOP1"/>
</dbReference>
<evidence type="ECO:0000259" key="6">
    <source>
        <dbReference type="Pfam" id="PF24598"/>
    </source>
</evidence>
<feature type="region of interest" description="Disordered" evidence="4">
    <location>
        <begin position="535"/>
        <end position="607"/>
    </location>
</feature>
<dbReference type="InterPro" id="IPR056459">
    <property type="entry name" value="TPR_DOP1"/>
</dbReference>
<dbReference type="Pfam" id="PF04118">
    <property type="entry name" value="Dopey_N"/>
    <property type="match status" value="1"/>
</dbReference>
<evidence type="ECO:0000256" key="1">
    <source>
        <dbReference type="ARBA" id="ARBA00022448"/>
    </source>
</evidence>
<name>A0A8S4A6Q8_9EUPU</name>
<feature type="domain" description="DOP1 N-terminal" evidence="5">
    <location>
        <begin position="14"/>
        <end position="284"/>
    </location>
</feature>
<comment type="caution">
    <text evidence="8">The sequence shown here is derived from an EMBL/GenBank/DDBJ whole genome shotgun (WGS) entry which is preliminary data.</text>
</comment>
<evidence type="ECO:0008006" key="10">
    <source>
        <dbReference type="Google" id="ProtNLM"/>
    </source>
</evidence>
<keyword evidence="1" id="KW-0813">Transport</keyword>
<feature type="domain" description="DOP1-like TPR" evidence="7">
    <location>
        <begin position="1346"/>
        <end position="1680"/>
    </location>
</feature>
<accession>A0A8S4A6Q8</accession>
<evidence type="ECO:0000256" key="2">
    <source>
        <dbReference type="ARBA" id="ARBA00022927"/>
    </source>
</evidence>
<sequence length="2450" mass="273948">MSWLTVEECELLGDAKYRSYITQIEKILLSFDCTNEPATIISALGRLNKILLSNLRYPVIPKKLMVGKCLAQCLHPSLPSSVHLKTLETYDIIFKCIGTQRLAHDLFIYSPVLLTVYEMHFVPLGAHLKPGLNGLLLGLLPGLEEGAEFFDRTNMLLEDICEAVELQYFSTCVWECVLSCPSARPSGTLFLLNHLRKLHRMEDRSLMIGFNTEIVVGAVCACLDNRSVVIQRNILEFLHLAIPLDCSQLTRADFVRIMEAAIKVVLCQDGSLSRRLYAWILGTPTFDSHHSRQSVNDSTTTRETGIDFFKLYSRDVLICALKRKLARGDESSSVCHLSSCSATLQVLQILKTFMSKPEIGPVVIESVLLSVFQQLEAVASYRLQGCDGKENAVVSPSSSLQAEIHKAVNGLIGLFPPCFIWDFLARKFSESFTNEKENSESSVDEAGNNSTSSCHGPMENMTVSELCHLTELLLDIVAVDELHAENSTLHLPSFLKKITISLTTACNSITNHEVTTLLCLCSKILSKIQQSIPGQELNHTRASGSSHNRNWRQHKRNSATCEQQDVGKYQHNSSSLSFSSSLQEREVSSSHQKGGASRLENAKDSGRVKEEWVPLHKNMKCVGDSNNNHNVEIELQTSPRADRKLQGENVNNSHSYSHEDEICLENTRAQSGLHSSGLDNKLLDSVILNADGKIVVASSEDLILAATPALEPDVIRLPVTVEEQNIHSREISPRKHSKLTSNESEEDSCSDTASKSAVSKTTCCNLLQHCFSSFHQFFHKFCQQNILTSAEFCIKCMDNITSMPSSSCLRTVPDQGVMEKLQLKGSIDDLVCAYRQACRLLVDFAAVPVCCVEPDVVPGQMCGNNEMKIALPDWLQDLLICSCFVDSFEVGSISVSVLLELGSLCQAVQKRQEIKSDHQAPQSVSDGRTLAILPGLLNHHLAYISQQTGYYQVVAGELWEYMSETHLAYHQRAAELFHTLHQLAPESTVCEDVIGHDLIHESEAVRILAFKKFSMLWHLTRSMSTDISLSPSPRTFDRSMFVMLDSLKEESSITKTLALTWLTHVIQQGDINRVLQPLLLTLLHPDTARVSIQHVDLDKAKRVSLFDTGQKGIVPELFSVTSERNSIMLPESQDKHLQRTNKKVLQKATEDLKQDSFSEREYRYTSAQTYPHVSINLENNIALANGFGSQNSLDKLIFADSDYPQVAAYGMNKLASDDRTQAYRDLKGHSDNSCSSSKDVAQWIMDGIISSAMVEAVDFETLSESDDGSEKTLGPFGSSGSLDSLSDGDNEGSQRLFNAGDVSFNFTHSSDRNEGRFDFDDSVVSKRKGNQSADARCVDIKMDVQQLHEHMLLYTQQFDYSRTLYAMSTLRIMLQACPRLLVTALSTTSLSSLRATQLLNLQSLLGRHHRCVFGDDFFTELDPEALSGFRTKMYIEIIIIVCLRFMQSYYSSLVAAKLSSEDLHGNQMVSSGLKKSVEVLTLLVSELLAVMKDSGWNFVSYISDLISRCRLQKMVLHRLLASVYRARCIQTVVDYSESNLDPDVRNTFQIKLLQLVQVVIKLQDHMCAVGEDAGHPVASERPRPQFMVGKFSSFLPVIQQDMLLTAVLSSLRQPQLHHLHTHWVHLAMPRMVVSVVLQLCSILELTASEIIQKIVQRLPPDYLVCMLEGLTTLYHYCLMDNANPVSICQPAPASANIPVETTSAGQILANLVHVFNPVLSGKEPGPATRDTTPVSPVLVTRAHLLSMLPRIVACMAGLWKAVASTASADDSTCATELQPLGDVRAIRHEILELLSPISLTHGTHFLAAFAVAWNDRRKKPSHGSSSKQQPVLVETCDDQLLLVELVAAIRVLPVDTLIQTVKQVLRQPPPTELTKKDLPLEVSLLQLFWTFVRHSATSLQLLDSWPSLLTLFKECLQMSLSPPALFLLLRILSEIVMKTPAMEEKRNQKELQDISGSSLEQRAWLRRNYAVRVGTQTGSEDGAEIFDDTDTQQEASTVKVAIRRSQATDSRYSVQALFLLAELTSHLLDVVYSSEEKFKVAPFLTTLLYNVFPYLRNHSMENMASFRACSQILSSISGYQYTRKAWRKEAFEMLLAPAFFQMDVASIASWRTIIDHLMTHDKTTFKDLLGRVSVTQSASLNLFTTKEQECDLRALMMKRLAFTIFCSEADQYQRAMPEIQERLTECLRLPQVANVMSSVFLCFRVLILRMSARHLLSLWPTIITEMVHVLLQIEQELSVDSEDFKIQIEKIAALDSSWAHLGNGLNAHNNPAWLQLYLNACKLLDLCLALPADQVPQFQLYRWAFVGLADEEGPCLEKETSWHNNSYFTPHISRLSHLLNNKLKKQPILLKTHPGRPLLTLHRLQTLSELQPFFSTLCDSVQSQGSVCVKHQGPQKEGSASPAAPLVLGKKQESHEAADGADTSRNQLVLESNKAYIEKWLERDFLEPLT</sequence>
<dbReference type="Pfam" id="PF24601">
    <property type="entry name" value="TPR_DOP1"/>
    <property type="match status" value="1"/>
</dbReference>
<dbReference type="GO" id="GO:0005829">
    <property type="term" value="C:cytosol"/>
    <property type="evidence" value="ECO:0007669"/>
    <property type="project" value="GOC"/>
</dbReference>
<evidence type="ECO:0000313" key="8">
    <source>
        <dbReference type="EMBL" id="CAG5136270.1"/>
    </source>
</evidence>
<feature type="region of interest" description="Disordered" evidence="4">
    <location>
        <begin position="725"/>
        <end position="750"/>
    </location>
</feature>
<dbReference type="OrthoDB" id="297643at2759"/>
<keyword evidence="2" id="KW-0653">Protein transport</keyword>
<feature type="compositionally biased region" description="Low complexity" evidence="4">
    <location>
        <begin position="573"/>
        <end position="582"/>
    </location>
</feature>
<dbReference type="Pfam" id="PF24598">
    <property type="entry name" value="DOP1_C"/>
    <property type="match status" value="1"/>
</dbReference>
<dbReference type="InterPro" id="IPR007249">
    <property type="entry name" value="DOP1_N"/>
</dbReference>
<evidence type="ECO:0000313" key="9">
    <source>
        <dbReference type="Proteomes" id="UP000678393"/>
    </source>
</evidence>
<feature type="region of interest" description="Disordered" evidence="4">
    <location>
        <begin position="1262"/>
        <end position="1290"/>
    </location>
</feature>
<evidence type="ECO:0000256" key="4">
    <source>
        <dbReference type="SAM" id="MobiDB-lite"/>
    </source>
</evidence>
<evidence type="ECO:0000259" key="5">
    <source>
        <dbReference type="Pfam" id="PF04118"/>
    </source>
</evidence>
<comment type="similarity">
    <text evidence="3">Belongs to the DOP1 family.</text>
</comment>